<dbReference type="GO" id="GO:0005576">
    <property type="term" value="C:extracellular region"/>
    <property type="evidence" value="ECO:0007669"/>
    <property type="project" value="UniProtKB-SubCell"/>
</dbReference>
<dbReference type="GeneID" id="113500893"/>
<evidence type="ECO:0000256" key="3">
    <source>
        <dbReference type="SAM" id="MobiDB-lite"/>
    </source>
</evidence>
<dbReference type="PANTHER" id="PTHR10334">
    <property type="entry name" value="CYSTEINE-RICH SECRETORY PROTEIN-RELATED"/>
    <property type="match status" value="1"/>
</dbReference>
<feature type="chain" id="PRO_5028874842" evidence="4">
    <location>
        <begin position="18"/>
        <end position="219"/>
    </location>
</feature>
<dbReference type="PROSITE" id="PS01009">
    <property type="entry name" value="CRISP_1"/>
    <property type="match status" value="1"/>
</dbReference>
<dbReference type="InterPro" id="IPR002413">
    <property type="entry name" value="V5_allergen-like"/>
</dbReference>
<dbReference type="PRINTS" id="PR00838">
    <property type="entry name" value="V5ALLERGEN"/>
</dbReference>
<reference evidence="7" key="1">
    <citation type="submission" date="2025-08" db="UniProtKB">
        <authorList>
            <consortium name="RefSeq"/>
        </authorList>
    </citation>
    <scope>IDENTIFICATION</scope>
</reference>
<gene>
    <name evidence="7" type="primary">LOC113500893</name>
</gene>
<comment type="subcellular location">
    <subcellularLocation>
        <location evidence="1">Secreted</location>
    </subcellularLocation>
</comment>
<evidence type="ECO:0000256" key="4">
    <source>
        <dbReference type="SAM" id="SignalP"/>
    </source>
</evidence>
<dbReference type="AlphaFoldDB" id="A0A7E5WAE9"/>
<sequence>MEMRVFFILTFLTTAQCKLLSSSCKQIRAFVDGHNSRRLLLAQGKVPGQPAARDMKSVVWDRELREKAANWAKKNIDSHNPDESIPSGRFFTGENLYWYSTTDSKYNLNPDMALESWFSEHVNFTHGPLRKSHFDKSKSHKIGHYTQMAWSNSVYIGCAILQTKKGEWNNFYVVCNYGPNGNNLGEEPYKTSGGSSGKLTCGAKDCSDPYGSKCKKTKT</sequence>
<evidence type="ECO:0000313" key="6">
    <source>
        <dbReference type="Proteomes" id="UP000322000"/>
    </source>
</evidence>
<accession>A0A7E5WAE9</accession>
<dbReference type="Proteomes" id="UP000322000">
    <property type="component" value="Chromosome 14"/>
</dbReference>
<dbReference type="InterPro" id="IPR018244">
    <property type="entry name" value="Allrgn_V5/Tpx1_CS"/>
</dbReference>
<dbReference type="KEGG" id="tnl:113500893"/>
<dbReference type="PRINTS" id="PR00837">
    <property type="entry name" value="V5TPXLIKE"/>
</dbReference>
<feature type="domain" description="SCP" evidence="5">
    <location>
        <begin position="25"/>
        <end position="185"/>
    </location>
</feature>
<name>A0A7E5WAE9_TRINI</name>
<proteinExistence type="predicted"/>
<dbReference type="FunCoup" id="A0A7E5WAE9">
    <property type="interactions" value="137"/>
</dbReference>
<dbReference type="InParanoid" id="A0A7E5WAE9"/>
<dbReference type="InterPro" id="IPR035940">
    <property type="entry name" value="CAP_sf"/>
</dbReference>
<dbReference type="InterPro" id="IPR014044">
    <property type="entry name" value="CAP_dom"/>
</dbReference>
<evidence type="ECO:0000256" key="2">
    <source>
        <dbReference type="ARBA" id="ARBA00022525"/>
    </source>
</evidence>
<dbReference type="InterPro" id="IPR001283">
    <property type="entry name" value="CRISP-related"/>
</dbReference>
<evidence type="ECO:0000313" key="7">
    <source>
        <dbReference type="RefSeq" id="XP_026737615.1"/>
    </source>
</evidence>
<keyword evidence="4" id="KW-0732">Signal</keyword>
<dbReference type="CDD" id="cd05380">
    <property type="entry name" value="CAP_euk"/>
    <property type="match status" value="1"/>
</dbReference>
<evidence type="ECO:0000256" key="1">
    <source>
        <dbReference type="ARBA" id="ARBA00004613"/>
    </source>
</evidence>
<feature type="region of interest" description="Disordered" evidence="3">
    <location>
        <begin position="190"/>
        <end position="219"/>
    </location>
</feature>
<dbReference type="Pfam" id="PF00188">
    <property type="entry name" value="CAP"/>
    <property type="match status" value="1"/>
</dbReference>
<dbReference type="SMART" id="SM00198">
    <property type="entry name" value="SCP"/>
    <property type="match status" value="1"/>
</dbReference>
<protein>
    <submittedName>
        <fullName evidence="7">Venom allergen 5-like isoform X1</fullName>
    </submittedName>
</protein>
<dbReference type="RefSeq" id="XP_026737615.1">
    <property type="nucleotide sequence ID" value="XM_026881814.1"/>
</dbReference>
<organism evidence="6 7">
    <name type="scientific">Trichoplusia ni</name>
    <name type="common">Cabbage looper</name>
    <dbReference type="NCBI Taxonomy" id="7111"/>
    <lineage>
        <taxon>Eukaryota</taxon>
        <taxon>Metazoa</taxon>
        <taxon>Ecdysozoa</taxon>
        <taxon>Arthropoda</taxon>
        <taxon>Hexapoda</taxon>
        <taxon>Insecta</taxon>
        <taxon>Pterygota</taxon>
        <taxon>Neoptera</taxon>
        <taxon>Endopterygota</taxon>
        <taxon>Lepidoptera</taxon>
        <taxon>Glossata</taxon>
        <taxon>Ditrysia</taxon>
        <taxon>Noctuoidea</taxon>
        <taxon>Noctuidae</taxon>
        <taxon>Plusiinae</taxon>
        <taxon>Trichoplusia</taxon>
    </lineage>
</organism>
<dbReference type="PROSITE" id="PS01010">
    <property type="entry name" value="CRISP_2"/>
    <property type="match status" value="1"/>
</dbReference>
<keyword evidence="2" id="KW-0964">Secreted</keyword>
<dbReference type="SUPFAM" id="SSF55797">
    <property type="entry name" value="PR-1-like"/>
    <property type="match status" value="1"/>
</dbReference>
<keyword evidence="6" id="KW-1185">Reference proteome</keyword>
<dbReference type="OrthoDB" id="414826at2759"/>
<dbReference type="Gene3D" id="3.40.33.10">
    <property type="entry name" value="CAP"/>
    <property type="match status" value="1"/>
</dbReference>
<evidence type="ECO:0000259" key="5">
    <source>
        <dbReference type="SMART" id="SM00198"/>
    </source>
</evidence>
<feature type="signal peptide" evidence="4">
    <location>
        <begin position="1"/>
        <end position="17"/>
    </location>
</feature>